<dbReference type="RefSeq" id="WP_132189004.1">
    <property type="nucleotide sequence ID" value="NZ_SLWM01000005.1"/>
</dbReference>
<dbReference type="NCBIfam" id="TIGR00026">
    <property type="entry name" value="hi_GC_TIGR00026"/>
    <property type="match status" value="1"/>
</dbReference>
<dbReference type="Proteomes" id="UP000295818">
    <property type="component" value="Unassembled WGS sequence"/>
</dbReference>
<dbReference type="InterPro" id="IPR004378">
    <property type="entry name" value="F420H2_quin_Rdtase"/>
</dbReference>
<evidence type="ECO:0000313" key="3">
    <source>
        <dbReference type="EMBL" id="TCO24031.1"/>
    </source>
</evidence>
<evidence type="ECO:0000256" key="2">
    <source>
        <dbReference type="ARBA" id="ARBA00049106"/>
    </source>
</evidence>
<evidence type="ECO:0000256" key="1">
    <source>
        <dbReference type="ARBA" id="ARBA00008710"/>
    </source>
</evidence>
<comment type="similarity">
    <text evidence="1">Belongs to the F420H(2)-dependent quinone reductase family.</text>
</comment>
<gene>
    <name evidence="3" type="ORF">EV644_10561</name>
</gene>
<dbReference type="InterPro" id="IPR012349">
    <property type="entry name" value="Split_barrel_FMN-bd"/>
</dbReference>
<comment type="caution">
    <text evidence="3">The sequence shown here is derived from an EMBL/GenBank/DDBJ whole genome shotgun (WGS) entry which is preliminary data.</text>
</comment>
<protein>
    <submittedName>
        <fullName evidence="3">Deazaflavin-dependent oxidoreductase (Nitroreductase family)</fullName>
    </submittedName>
</protein>
<dbReference type="EMBL" id="SLWM01000005">
    <property type="protein sequence ID" value="TCO24031.1"/>
    <property type="molecule type" value="Genomic_DNA"/>
</dbReference>
<name>A0ABY2BL86_9ACTN</name>
<comment type="catalytic activity">
    <reaction evidence="2">
        <text>oxidized coenzyme F420-(gamma-L-Glu)(n) + a quinol + H(+) = reduced coenzyme F420-(gamma-L-Glu)(n) + a quinone</text>
        <dbReference type="Rhea" id="RHEA:39663"/>
        <dbReference type="Rhea" id="RHEA-COMP:12939"/>
        <dbReference type="Rhea" id="RHEA-COMP:14378"/>
        <dbReference type="ChEBI" id="CHEBI:15378"/>
        <dbReference type="ChEBI" id="CHEBI:24646"/>
        <dbReference type="ChEBI" id="CHEBI:132124"/>
        <dbReference type="ChEBI" id="CHEBI:133980"/>
        <dbReference type="ChEBI" id="CHEBI:139511"/>
    </reaction>
</comment>
<sequence>MTGPDNSQVIAEFRANSGRLGGPLAGTPVLLLHHVGARTGTRRVTPLVYSCHAGDRVVVVASNGGEPSDPAWLHNLRTHPDAAVEIGTDVVAVHAAEAGGGERDELWQEVVARYPDVGRFGSRTDRPIPLVVLRRIPAPAEAGSRVVVGGCL</sequence>
<dbReference type="PANTHER" id="PTHR39428:SF1">
    <property type="entry name" value="F420H(2)-DEPENDENT QUINONE REDUCTASE RV1261C"/>
    <property type="match status" value="1"/>
</dbReference>
<dbReference type="PANTHER" id="PTHR39428">
    <property type="entry name" value="F420H(2)-DEPENDENT QUINONE REDUCTASE RV1261C"/>
    <property type="match status" value="1"/>
</dbReference>
<organism evidence="3 4">
    <name type="scientific">Kribbella orskensis</name>
    <dbReference type="NCBI Taxonomy" id="2512216"/>
    <lineage>
        <taxon>Bacteria</taxon>
        <taxon>Bacillati</taxon>
        <taxon>Actinomycetota</taxon>
        <taxon>Actinomycetes</taxon>
        <taxon>Propionibacteriales</taxon>
        <taxon>Kribbellaceae</taxon>
        <taxon>Kribbella</taxon>
    </lineage>
</organism>
<reference evidence="3 4" key="1">
    <citation type="journal article" date="2015" name="Stand. Genomic Sci.">
        <title>Genomic Encyclopedia of Bacterial and Archaeal Type Strains, Phase III: the genomes of soil and plant-associated and newly described type strains.</title>
        <authorList>
            <person name="Whitman W.B."/>
            <person name="Woyke T."/>
            <person name="Klenk H.P."/>
            <person name="Zhou Y."/>
            <person name="Lilburn T.G."/>
            <person name="Beck B.J."/>
            <person name="De Vos P."/>
            <person name="Vandamme P."/>
            <person name="Eisen J.A."/>
            <person name="Garrity G."/>
            <person name="Hugenholtz P."/>
            <person name="Kyrpides N.C."/>
        </authorList>
    </citation>
    <scope>NUCLEOTIDE SEQUENCE [LARGE SCALE GENOMIC DNA]</scope>
    <source>
        <strain evidence="3 4">VKM Ac-2538</strain>
    </source>
</reference>
<keyword evidence="4" id="KW-1185">Reference proteome</keyword>
<dbReference type="Gene3D" id="2.30.110.10">
    <property type="entry name" value="Electron Transport, Fmn-binding Protein, Chain A"/>
    <property type="match status" value="1"/>
</dbReference>
<evidence type="ECO:0000313" key="4">
    <source>
        <dbReference type="Proteomes" id="UP000295818"/>
    </source>
</evidence>
<proteinExistence type="inferred from homology"/>
<dbReference type="Pfam" id="PF04075">
    <property type="entry name" value="F420H2_quin_red"/>
    <property type="match status" value="1"/>
</dbReference>
<accession>A0ABY2BL86</accession>